<dbReference type="GO" id="GO:0031507">
    <property type="term" value="P:heterochromatin formation"/>
    <property type="evidence" value="ECO:0007669"/>
    <property type="project" value="InterPro"/>
</dbReference>
<accession>A0AAD7PNL0</accession>
<dbReference type="SUPFAM" id="SSF54160">
    <property type="entry name" value="Chromo domain-like"/>
    <property type="match status" value="1"/>
</dbReference>
<dbReference type="PANTHER" id="PTHR47240">
    <property type="entry name" value="CHROMO DOMAIN-CONTAINING PROTEIN LHP1"/>
    <property type="match status" value="1"/>
</dbReference>
<dbReference type="EMBL" id="JARAOO010000007">
    <property type="protein sequence ID" value="KAJ7961812.1"/>
    <property type="molecule type" value="Genomic_DNA"/>
</dbReference>
<feature type="compositionally biased region" description="Acidic residues" evidence="3">
    <location>
        <begin position="56"/>
        <end position="67"/>
    </location>
</feature>
<dbReference type="AlphaFoldDB" id="A0AAD7PNL0"/>
<dbReference type="GO" id="GO:0005634">
    <property type="term" value="C:nucleus"/>
    <property type="evidence" value="ECO:0007669"/>
    <property type="project" value="UniProtKB-SubCell"/>
</dbReference>
<protein>
    <submittedName>
        <fullName evidence="5">Chromo domain-containing protein LHP1</fullName>
    </submittedName>
</protein>
<dbReference type="Gene3D" id="2.40.50.40">
    <property type="match status" value="1"/>
</dbReference>
<dbReference type="Proteomes" id="UP001163823">
    <property type="component" value="Chromosome 7"/>
</dbReference>
<dbReference type="PROSITE" id="PS00598">
    <property type="entry name" value="CHROMO_1"/>
    <property type="match status" value="1"/>
</dbReference>
<name>A0AAD7PNL0_QUISA</name>
<dbReference type="InterPro" id="IPR008251">
    <property type="entry name" value="Chromo_shadow_dom"/>
</dbReference>
<dbReference type="InterPro" id="IPR023779">
    <property type="entry name" value="Chromodomain_CS"/>
</dbReference>
<dbReference type="InterPro" id="IPR016197">
    <property type="entry name" value="Chromo-like_dom_sf"/>
</dbReference>
<feature type="domain" description="Chromo" evidence="4">
    <location>
        <begin position="84"/>
        <end position="143"/>
    </location>
</feature>
<feature type="region of interest" description="Disordered" evidence="3">
    <location>
        <begin position="135"/>
        <end position="169"/>
    </location>
</feature>
<gene>
    <name evidence="5" type="ORF">O6P43_017117</name>
</gene>
<keyword evidence="6" id="KW-1185">Reference proteome</keyword>
<feature type="region of interest" description="Disordered" evidence="3">
    <location>
        <begin position="332"/>
        <end position="355"/>
    </location>
</feature>
<keyword evidence="2" id="KW-0539">Nucleus</keyword>
<dbReference type="KEGG" id="qsa:O6P43_017117"/>
<dbReference type="Pfam" id="PF00385">
    <property type="entry name" value="Chromo"/>
    <property type="match status" value="1"/>
</dbReference>
<comment type="subcellular location">
    <subcellularLocation>
        <location evidence="1">Nucleus</location>
    </subcellularLocation>
</comment>
<feature type="compositionally biased region" description="Basic residues" evidence="3">
    <location>
        <begin position="137"/>
        <end position="147"/>
    </location>
</feature>
<evidence type="ECO:0000256" key="2">
    <source>
        <dbReference type="ARBA" id="ARBA00023242"/>
    </source>
</evidence>
<evidence type="ECO:0000259" key="4">
    <source>
        <dbReference type="PROSITE" id="PS50013"/>
    </source>
</evidence>
<feature type="region of interest" description="Disordered" evidence="3">
    <location>
        <begin position="1"/>
        <end position="74"/>
    </location>
</feature>
<dbReference type="PROSITE" id="PS50013">
    <property type="entry name" value="CHROMO_2"/>
    <property type="match status" value="1"/>
</dbReference>
<reference evidence="5" key="1">
    <citation type="journal article" date="2023" name="Science">
        <title>Elucidation of the pathway for biosynthesis of saponin adjuvants from the soapbark tree.</title>
        <authorList>
            <person name="Reed J."/>
            <person name="Orme A."/>
            <person name="El-Demerdash A."/>
            <person name="Owen C."/>
            <person name="Martin L.B.B."/>
            <person name="Misra R.C."/>
            <person name="Kikuchi S."/>
            <person name="Rejzek M."/>
            <person name="Martin A.C."/>
            <person name="Harkess A."/>
            <person name="Leebens-Mack J."/>
            <person name="Louveau T."/>
            <person name="Stephenson M.J."/>
            <person name="Osbourn A."/>
        </authorList>
    </citation>
    <scope>NUCLEOTIDE SEQUENCE</scope>
    <source>
        <strain evidence="5">S10</strain>
    </source>
</reference>
<sequence>MKGGGRKKGSSEAPNGAVAHANASNGVNGLSPPFGETDQTQLQIGEGQEVQRQESEGEAEEGAEEDENRVVQETERPKLDEGFYEIEAIRRKRVRKSVLQYLIKWRGWPEAANTWEPLENLQGCSDFVEAFEESLKSGKHRRRKRKSLVPQTQPKKKKQHSSVVTYSTTAVESSDADKILQSVPLNDLTLSDLPAFPQAGISTRDEQSNGNASNLEKTKLAGENGCANLSTVDERKKENEYDPKLSELKATTSTNAVDADKLAIHFQEGNASGGNGHLDELSKVDCEEPIQNSHFRGAKRRKSGSVKRFNKESFLCEPVDVQNATRVNVSGGRVEQPCTEPDTVGNNSSHESKIADSKNASGIVKIVKPIGFSASVANNIQDVSVTFMAMRSDGTEVMVDNKFLKANNPLLLINFYEQHLRYNPTP</sequence>
<evidence type="ECO:0000256" key="1">
    <source>
        <dbReference type="ARBA" id="ARBA00004123"/>
    </source>
</evidence>
<comment type="caution">
    <text evidence="5">The sequence shown here is derived from an EMBL/GenBank/DDBJ whole genome shotgun (WGS) entry which is preliminary data.</text>
</comment>
<dbReference type="PANTHER" id="PTHR47240:SF2">
    <property type="entry name" value="CHROMO DOMAIN-CONTAINING PROTEIN LHP1"/>
    <property type="match status" value="1"/>
</dbReference>
<dbReference type="GO" id="GO:0000792">
    <property type="term" value="C:heterochromatin"/>
    <property type="evidence" value="ECO:0007669"/>
    <property type="project" value="UniProtKB-ARBA"/>
</dbReference>
<dbReference type="CDD" id="cd00024">
    <property type="entry name" value="CD_CSD"/>
    <property type="match status" value="1"/>
</dbReference>
<dbReference type="InterPro" id="IPR000953">
    <property type="entry name" value="Chromo/chromo_shadow_dom"/>
</dbReference>
<dbReference type="SMART" id="SM00300">
    <property type="entry name" value="ChSh"/>
    <property type="match status" value="1"/>
</dbReference>
<dbReference type="CDD" id="cd18982">
    <property type="entry name" value="CSD"/>
    <property type="match status" value="1"/>
</dbReference>
<feature type="region of interest" description="Disordered" evidence="3">
    <location>
        <begin position="199"/>
        <end position="247"/>
    </location>
</feature>
<dbReference type="InterPro" id="IPR023780">
    <property type="entry name" value="Chromo_domain"/>
</dbReference>
<dbReference type="InterPro" id="IPR044251">
    <property type="entry name" value="LHP1-like"/>
</dbReference>
<evidence type="ECO:0000256" key="3">
    <source>
        <dbReference type="SAM" id="MobiDB-lite"/>
    </source>
</evidence>
<evidence type="ECO:0000313" key="6">
    <source>
        <dbReference type="Proteomes" id="UP001163823"/>
    </source>
</evidence>
<organism evidence="5 6">
    <name type="scientific">Quillaja saponaria</name>
    <name type="common">Soap bark tree</name>
    <dbReference type="NCBI Taxonomy" id="32244"/>
    <lineage>
        <taxon>Eukaryota</taxon>
        <taxon>Viridiplantae</taxon>
        <taxon>Streptophyta</taxon>
        <taxon>Embryophyta</taxon>
        <taxon>Tracheophyta</taxon>
        <taxon>Spermatophyta</taxon>
        <taxon>Magnoliopsida</taxon>
        <taxon>eudicotyledons</taxon>
        <taxon>Gunneridae</taxon>
        <taxon>Pentapetalae</taxon>
        <taxon>rosids</taxon>
        <taxon>fabids</taxon>
        <taxon>Fabales</taxon>
        <taxon>Quillajaceae</taxon>
        <taxon>Quillaja</taxon>
    </lineage>
</organism>
<feature type="compositionally biased region" description="Basic and acidic residues" evidence="3">
    <location>
        <begin position="232"/>
        <end position="247"/>
    </location>
</feature>
<proteinExistence type="predicted"/>
<evidence type="ECO:0000313" key="5">
    <source>
        <dbReference type="EMBL" id="KAJ7961812.1"/>
    </source>
</evidence>
<dbReference type="SMART" id="SM00298">
    <property type="entry name" value="CHROMO"/>
    <property type="match status" value="1"/>
</dbReference>